<dbReference type="Proteomes" id="UP000503308">
    <property type="component" value="Chromosome"/>
</dbReference>
<dbReference type="PANTHER" id="PTHR43333">
    <property type="entry name" value="2-HACID_DH_C DOMAIN-CONTAINING PROTEIN"/>
    <property type="match status" value="1"/>
</dbReference>
<keyword evidence="5" id="KW-1185">Reference proteome</keyword>
<reference evidence="4 5" key="1">
    <citation type="submission" date="2020-02" db="EMBL/GenBank/DDBJ databases">
        <title>Genome sequence of Roseobacter ponti.</title>
        <authorList>
            <person name="Hollensteiner J."/>
            <person name="Schneider D."/>
            <person name="Poehlein A."/>
            <person name="Daniel R."/>
        </authorList>
    </citation>
    <scope>NUCLEOTIDE SEQUENCE [LARGE SCALE GENOMIC DNA]</scope>
    <source>
        <strain evidence="4 5">DSM 106830</strain>
    </source>
</reference>
<dbReference type="InterPro" id="IPR036291">
    <property type="entry name" value="NAD(P)-bd_dom_sf"/>
</dbReference>
<dbReference type="KEGG" id="rpon:G3256_01970"/>
<dbReference type="GO" id="GO:0016491">
    <property type="term" value="F:oxidoreductase activity"/>
    <property type="evidence" value="ECO:0007669"/>
    <property type="project" value="UniProtKB-KW"/>
</dbReference>
<gene>
    <name evidence="4" type="ORF">G3256_01970</name>
</gene>
<organism evidence="4 5">
    <name type="scientific">Roseobacter ponti</name>
    <dbReference type="NCBI Taxonomy" id="1891787"/>
    <lineage>
        <taxon>Bacteria</taxon>
        <taxon>Pseudomonadati</taxon>
        <taxon>Pseudomonadota</taxon>
        <taxon>Alphaproteobacteria</taxon>
        <taxon>Rhodobacterales</taxon>
        <taxon>Roseobacteraceae</taxon>
        <taxon>Roseobacter</taxon>
    </lineage>
</organism>
<evidence type="ECO:0000259" key="3">
    <source>
        <dbReference type="Pfam" id="PF02826"/>
    </source>
</evidence>
<dbReference type="InterPro" id="IPR006140">
    <property type="entry name" value="D-isomer_DH_NAD-bd"/>
</dbReference>
<name>A0A858ST00_9RHOB</name>
<protein>
    <submittedName>
        <fullName evidence="4">D-2-hydroxyacid dehydrogenase</fullName>
    </submittedName>
</protein>
<dbReference type="RefSeq" id="WP_169639241.1">
    <property type="nucleotide sequence ID" value="NZ_CP048788.1"/>
</dbReference>
<dbReference type="Gene3D" id="3.40.50.720">
    <property type="entry name" value="NAD(P)-binding Rossmann-like Domain"/>
    <property type="match status" value="2"/>
</dbReference>
<keyword evidence="2" id="KW-0520">NAD</keyword>
<proteinExistence type="predicted"/>
<dbReference type="CDD" id="cd05300">
    <property type="entry name" value="2-Hacid_dh_1"/>
    <property type="match status" value="1"/>
</dbReference>
<accession>A0A858ST00</accession>
<dbReference type="PANTHER" id="PTHR43333:SF1">
    <property type="entry name" value="D-ISOMER SPECIFIC 2-HYDROXYACID DEHYDROGENASE NAD-BINDING DOMAIN-CONTAINING PROTEIN"/>
    <property type="match status" value="1"/>
</dbReference>
<evidence type="ECO:0000313" key="5">
    <source>
        <dbReference type="Proteomes" id="UP000503308"/>
    </source>
</evidence>
<dbReference type="GO" id="GO:0051287">
    <property type="term" value="F:NAD binding"/>
    <property type="evidence" value="ECO:0007669"/>
    <property type="project" value="InterPro"/>
</dbReference>
<evidence type="ECO:0000313" key="4">
    <source>
        <dbReference type="EMBL" id="QJF50016.1"/>
    </source>
</evidence>
<dbReference type="Pfam" id="PF02826">
    <property type="entry name" value="2-Hacid_dh_C"/>
    <property type="match status" value="1"/>
</dbReference>
<dbReference type="SUPFAM" id="SSF51735">
    <property type="entry name" value="NAD(P)-binding Rossmann-fold domains"/>
    <property type="match status" value="1"/>
</dbReference>
<keyword evidence="1" id="KW-0560">Oxidoreductase</keyword>
<evidence type="ECO:0000256" key="1">
    <source>
        <dbReference type="ARBA" id="ARBA00023002"/>
    </source>
</evidence>
<sequence length="322" mass="34403">MTRAPRILIHSDQTAPQKASLLAACPDAQVSTCDTNAGLPAAISTYRPDIVYSVRFDPAPGFPAKALFAEGGPVWVANGGAGTDHLGHWNTDRVKVTNAAGVAADMIAEYVMGCILHFTLDVPGFVQDKALRRWQMRSVVPMKGKTMLIVGLGHTGRAVAARAKAFGMQVTGTRASPEPMQNVDDVRPPQDLLQLLPEADVVVVCTPLTDDTRDMLSADAIGAMKEGAVFVDVSRGGVTDQDALRAALNAGRVAGAALDVFPAEPLPQSSPLWNTANLLISPHCSAVHKDWDEASFALFLRNLDNWLDGRPLFNVVDPDRGY</sequence>
<dbReference type="AlphaFoldDB" id="A0A858ST00"/>
<evidence type="ECO:0000256" key="2">
    <source>
        <dbReference type="ARBA" id="ARBA00023027"/>
    </source>
</evidence>
<feature type="domain" description="D-isomer specific 2-hydroxyacid dehydrogenase NAD-binding" evidence="3">
    <location>
        <begin position="129"/>
        <end position="285"/>
    </location>
</feature>
<dbReference type="EMBL" id="CP048788">
    <property type="protein sequence ID" value="QJF50016.1"/>
    <property type="molecule type" value="Genomic_DNA"/>
</dbReference>